<organism evidence="1 2">
    <name type="scientific">Pholiota conissans</name>
    <dbReference type="NCBI Taxonomy" id="109636"/>
    <lineage>
        <taxon>Eukaryota</taxon>
        <taxon>Fungi</taxon>
        <taxon>Dikarya</taxon>
        <taxon>Basidiomycota</taxon>
        <taxon>Agaricomycotina</taxon>
        <taxon>Agaricomycetes</taxon>
        <taxon>Agaricomycetidae</taxon>
        <taxon>Agaricales</taxon>
        <taxon>Agaricineae</taxon>
        <taxon>Strophariaceae</taxon>
        <taxon>Pholiota</taxon>
    </lineage>
</organism>
<comment type="caution">
    <text evidence="1">The sequence shown here is derived from an EMBL/GenBank/DDBJ whole genome shotgun (WGS) entry which is preliminary data.</text>
</comment>
<reference evidence="1" key="1">
    <citation type="submission" date="2020-11" db="EMBL/GenBank/DDBJ databases">
        <authorList>
            <consortium name="DOE Joint Genome Institute"/>
            <person name="Ahrendt S."/>
            <person name="Riley R."/>
            <person name="Andreopoulos W."/>
            <person name="Labutti K."/>
            <person name="Pangilinan J."/>
            <person name="Ruiz-Duenas F.J."/>
            <person name="Barrasa J.M."/>
            <person name="Sanchez-Garcia M."/>
            <person name="Camarero S."/>
            <person name="Miyauchi S."/>
            <person name="Serrano A."/>
            <person name="Linde D."/>
            <person name="Babiker R."/>
            <person name="Drula E."/>
            <person name="Ayuso-Fernandez I."/>
            <person name="Pacheco R."/>
            <person name="Padilla G."/>
            <person name="Ferreira P."/>
            <person name="Barriuso J."/>
            <person name="Kellner H."/>
            <person name="Castanera R."/>
            <person name="Alfaro M."/>
            <person name="Ramirez L."/>
            <person name="Pisabarro A.G."/>
            <person name="Kuo A."/>
            <person name="Tritt A."/>
            <person name="Lipzen A."/>
            <person name="He G."/>
            <person name="Yan M."/>
            <person name="Ng V."/>
            <person name="Cullen D."/>
            <person name="Martin F."/>
            <person name="Rosso M.-N."/>
            <person name="Henrissat B."/>
            <person name="Hibbett D."/>
            <person name="Martinez A.T."/>
            <person name="Grigoriev I.V."/>
        </authorList>
    </citation>
    <scope>NUCLEOTIDE SEQUENCE</scope>
    <source>
        <strain evidence="1">CIRM-BRFM 674</strain>
    </source>
</reference>
<dbReference type="EMBL" id="MU155175">
    <property type="protein sequence ID" value="KAF9481729.1"/>
    <property type="molecule type" value="Genomic_DNA"/>
</dbReference>
<gene>
    <name evidence="1" type="ORF">BDN70DRAFT_876053</name>
</gene>
<evidence type="ECO:0000313" key="1">
    <source>
        <dbReference type="EMBL" id="KAF9481729.1"/>
    </source>
</evidence>
<sequence>MPIQPHPVGPKSLLSSGACILLSVADSRTCRIGVAVICSRMTEFPALKISFHSIRRNPAVQDSSFRRSVLLALLLPLPHILSGQIEKPQPIGCVGFASRAAGGLARRTQEESSTHSRARVPQILRRLQKTYDLSTSRQAVGHVVTPKYVDVSYRRLVYIHTLHFAAHFTTI</sequence>
<dbReference type="AlphaFoldDB" id="A0A9P5Z602"/>
<protein>
    <submittedName>
        <fullName evidence="1">Uncharacterized protein</fullName>
    </submittedName>
</protein>
<dbReference type="Proteomes" id="UP000807469">
    <property type="component" value="Unassembled WGS sequence"/>
</dbReference>
<accession>A0A9P5Z602</accession>
<evidence type="ECO:0000313" key="2">
    <source>
        <dbReference type="Proteomes" id="UP000807469"/>
    </source>
</evidence>
<name>A0A9P5Z602_9AGAR</name>
<keyword evidence="2" id="KW-1185">Reference proteome</keyword>
<proteinExistence type="predicted"/>